<gene>
    <name evidence="4" type="primary">thpR</name>
    <name evidence="4" type="ORF">ENL39_01965</name>
</gene>
<dbReference type="AlphaFoldDB" id="A0A7V5LYN8"/>
<organism evidence="4">
    <name type="scientific">Aerophobetes bacterium</name>
    <dbReference type="NCBI Taxonomy" id="2030807"/>
    <lineage>
        <taxon>Bacteria</taxon>
        <taxon>Candidatus Aerophobota</taxon>
    </lineage>
</organism>
<accession>A0A7V5LYN8</accession>
<dbReference type="HAMAP" id="MF_01940">
    <property type="entry name" value="RNA_CPDase"/>
    <property type="match status" value="1"/>
</dbReference>
<comment type="catalytic activity">
    <reaction evidence="2">
        <text>a 3'-end 2',3'-cyclophospho-ribonucleotide-RNA + H2O = a 3'-end 2'-phospho-ribonucleotide-RNA + H(+)</text>
        <dbReference type="Rhea" id="RHEA:11828"/>
        <dbReference type="Rhea" id="RHEA-COMP:10464"/>
        <dbReference type="Rhea" id="RHEA-COMP:17353"/>
        <dbReference type="ChEBI" id="CHEBI:15377"/>
        <dbReference type="ChEBI" id="CHEBI:15378"/>
        <dbReference type="ChEBI" id="CHEBI:83064"/>
        <dbReference type="ChEBI" id="CHEBI:173113"/>
        <dbReference type="EC" id="3.1.4.58"/>
    </reaction>
</comment>
<dbReference type="GO" id="GO:0004113">
    <property type="term" value="F:2',3'-cyclic-nucleotide 3'-phosphodiesterase activity"/>
    <property type="evidence" value="ECO:0007669"/>
    <property type="project" value="InterPro"/>
</dbReference>
<evidence type="ECO:0000256" key="1">
    <source>
        <dbReference type="ARBA" id="ARBA00022801"/>
    </source>
</evidence>
<evidence type="ECO:0000259" key="3">
    <source>
        <dbReference type="Pfam" id="PF02834"/>
    </source>
</evidence>
<comment type="function">
    <text evidence="2">Hydrolyzes RNA 2',3'-cyclic phosphodiester to an RNA 2'-phosphomonoester.</text>
</comment>
<feature type="domain" description="Phosphoesterase HXTX" evidence="3">
    <location>
        <begin position="99"/>
        <end position="174"/>
    </location>
</feature>
<evidence type="ECO:0000313" key="4">
    <source>
        <dbReference type="EMBL" id="HHF98236.1"/>
    </source>
</evidence>
<dbReference type="PANTHER" id="PTHR35561">
    <property type="entry name" value="RNA 2',3'-CYCLIC PHOSPHODIESTERASE"/>
    <property type="match status" value="1"/>
</dbReference>
<dbReference type="InterPro" id="IPR014051">
    <property type="entry name" value="Phosphoesterase_HXTX"/>
</dbReference>
<name>A0A7V5LYN8_UNCAE</name>
<protein>
    <recommendedName>
        <fullName evidence="2">RNA 2',3'-cyclic phosphodiesterase</fullName>
        <shortName evidence="2">RNA 2',3'-CPDase</shortName>
        <ecNumber evidence="2">3.1.4.58</ecNumber>
    </recommendedName>
</protein>
<reference evidence="4" key="1">
    <citation type="journal article" date="2020" name="mSystems">
        <title>Genome- and Community-Level Interaction Insights into Carbon Utilization and Element Cycling Functions of Hydrothermarchaeota in Hydrothermal Sediment.</title>
        <authorList>
            <person name="Zhou Z."/>
            <person name="Liu Y."/>
            <person name="Xu W."/>
            <person name="Pan J."/>
            <person name="Luo Z.H."/>
            <person name="Li M."/>
        </authorList>
    </citation>
    <scope>NUCLEOTIDE SEQUENCE [LARGE SCALE GENOMIC DNA]</scope>
    <source>
        <strain evidence="4">HyVt-92</strain>
    </source>
</reference>
<dbReference type="Proteomes" id="UP000886070">
    <property type="component" value="Unassembled WGS sequence"/>
</dbReference>
<proteinExistence type="inferred from homology"/>
<sequence>MRVFIAVELPESVKRSIYNLQKRMVDNINRIKWVSPDSLHITLKFLGEVEERRLKDISEVADKVASKFSSFFIKMEEVGIFPERGVPRVIWVGISEGSFELSSIAKQIDEGLFEKGFPRERKKWVPHITLGRVKRLQNPEIIKKFTKENIKGEKTKVEAITLMQSNLTPQGAIYKSLERFFLKGEKIG</sequence>
<dbReference type="NCBIfam" id="TIGR02258">
    <property type="entry name" value="2_5_ligase"/>
    <property type="match status" value="1"/>
</dbReference>
<feature type="domain" description="Phosphoesterase HXTX" evidence="3">
    <location>
        <begin position="7"/>
        <end position="91"/>
    </location>
</feature>
<dbReference type="GO" id="GO:0008664">
    <property type="term" value="F:RNA 2',3'-cyclic 3'-phosphodiesterase activity"/>
    <property type="evidence" value="ECO:0007669"/>
    <property type="project" value="UniProtKB-EC"/>
</dbReference>
<feature type="active site" description="Proton donor" evidence="2">
    <location>
        <position position="40"/>
    </location>
</feature>
<evidence type="ECO:0000256" key="2">
    <source>
        <dbReference type="HAMAP-Rule" id="MF_01940"/>
    </source>
</evidence>
<feature type="short sequence motif" description="HXTX 2" evidence="2">
    <location>
        <begin position="127"/>
        <end position="130"/>
    </location>
</feature>
<comment type="caution">
    <text evidence="4">The sequence shown here is derived from an EMBL/GenBank/DDBJ whole genome shotgun (WGS) entry which is preliminary data.</text>
</comment>
<keyword evidence="1 2" id="KW-0378">Hydrolase</keyword>
<dbReference type="EMBL" id="DRTT01000060">
    <property type="protein sequence ID" value="HHF98236.1"/>
    <property type="molecule type" value="Genomic_DNA"/>
</dbReference>
<feature type="active site" description="Proton acceptor" evidence="2">
    <location>
        <position position="127"/>
    </location>
</feature>
<dbReference type="InterPro" id="IPR004175">
    <property type="entry name" value="RNA_CPDase"/>
</dbReference>
<feature type="short sequence motif" description="HXTX 1" evidence="2">
    <location>
        <begin position="40"/>
        <end position="43"/>
    </location>
</feature>
<dbReference type="EC" id="3.1.4.58" evidence="2"/>
<dbReference type="Gene3D" id="3.90.1140.10">
    <property type="entry name" value="Cyclic phosphodiesterase"/>
    <property type="match status" value="1"/>
</dbReference>
<dbReference type="InterPro" id="IPR009097">
    <property type="entry name" value="Cyclic_Pdiesterase"/>
</dbReference>
<dbReference type="SUPFAM" id="SSF55144">
    <property type="entry name" value="LigT-like"/>
    <property type="match status" value="1"/>
</dbReference>
<dbReference type="Pfam" id="PF02834">
    <property type="entry name" value="LigT_PEase"/>
    <property type="match status" value="2"/>
</dbReference>
<comment type="similarity">
    <text evidence="2">Belongs to the 2H phosphoesterase superfamily. ThpR family.</text>
</comment>
<dbReference type="PANTHER" id="PTHR35561:SF1">
    <property type="entry name" value="RNA 2',3'-CYCLIC PHOSPHODIESTERASE"/>
    <property type="match status" value="1"/>
</dbReference>